<sequence length="77" mass="8723">MSSRGRGEKRRARRGQASRVTSRAVIDRSGSRQEARRGEARRGRAPIVQCKAQLGNANRLWKITGYREEPRIAFVVS</sequence>
<feature type="region of interest" description="Disordered" evidence="1">
    <location>
        <begin position="1"/>
        <end position="44"/>
    </location>
</feature>
<name>A0A183J2B4_9BILA</name>
<evidence type="ECO:0000313" key="4">
    <source>
        <dbReference type="WBParaSite" id="SBAD_0001036701-mRNA-1"/>
    </source>
</evidence>
<protein>
    <submittedName>
        <fullName evidence="2 4">Uncharacterized protein</fullName>
    </submittedName>
</protein>
<proteinExistence type="predicted"/>
<gene>
    <name evidence="2" type="ORF">SBAD_LOCUS10012</name>
</gene>
<reference evidence="2 3" key="2">
    <citation type="submission" date="2018-11" db="EMBL/GenBank/DDBJ databases">
        <authorList>
            <consortium name="Pathogen Informatics"/>
        </authorList>
    </citation>
    <scope>NUCLEOTIDE SEQUENCE [LARGE SCALE GENOMIC DNA]</scope>
</reference>
<dbReference type="EMBL" id="UZAM01013481">
    <property type="protein sequence ID" value="VDP28153.1"/>
    <property type="molecule type" value="Genomic_DNA"/>
</dbReference>
<keyword evidence="3" id="KW-1185">Reference proteome</keyword>
<feature type="compositionally biased region" description="Basic residues" evidence="1">
    <location>
        <begin position="7"/>
        <end position="16"/>
    </location>
</feature>
<dbReference type="Proteomes" id="UP000270296">
    <property type="component" value="Unassembled WGS sequence"/>
</dbReference>
<evidence type="ECO:0000256" key="1">
    <source>
        <dbReference type="SAM" id="MobiDB-lite"/>
    </source>
</evidence>
<dbReference type="AlphaFoldDB" id="A0A183J2B4"/>
<reference evidence="4" key="1">
    <citation type="submission" date="2016-06" db="UniProtKB">
        <authorList>
            <consortium name="WormBaseParasite"/>
        </authorList>
    </citation>
    <scope>IDENTIFICATION</scope>
</reference>
<feature type="compositionally biased region" description="Basic and acidic residues" evidence="1">
    <location>
        <begin position="25"/>
        <end position="42"/>
    </location>
</feature>
<dbReference type="WBParaSite" id="SBAD_0001036701-mRNA-1">
    <property type="protein sequence ID" value="SBAD_0001036701-mRNA-1"/>
    <property type="gene ID" value="SBAD_0001036701"/>
</dbReference>
<organism evidence="4">
    <name type="scientific">Soboliphyme baturini</name>
    <dbReference type="NCBI Taxonomy" id="241478"/>
    <lineage>
        <taxon>Eukaryota</taxon>
        <taxon>Metazoa</taxon>
        <taxon>Ecdysozoa</taxon>
        <taxon>Nematoda</taxon>
        <taxon>Enoplea</taxon>
        <taxon>Dorylaimia</taxon>
        <taxon>Dioctophymatida</taxon>
        <taxon>Dioctophymatoidea</taxon>
        <taxon>Soboliphymatidae</taxon>
        <taxon>Soboliphyme</taxon>
    </lineage>
</organism>
<evidence type="ECO:0000313" key="2">
    <source>
        <dbReference type="EMBL" id="VDP28153.1"/>
    </source>
</evidence>
<evidence type="ECO:0000313" key="3">
    <source>
        <dbReference type="Proteomes" id="UP000270296"/>
    </source>
</evidence>
<accession>A0A183J2B4</accession>